<proteinExistence type="inferred from homology"/>
<keyword evidence="3 4" id="KW-0326">Glycosidase</keyword>
<dbReference type="EMBL" id="JADGKB010000046">
    <property type="protein sequence ID" value="KAJ3256788.1"/>
    <property type="molecule type" value="Genomic_DNA"/>
</dbReference>
<keyword evidence="2 4" id="KW-0378">Hydrolase</keyword>
<reference evidence="7" key="1">
    <citation type="submission" date="2020-05" db="EMBL/GenBank/DDBJ databases">
        <title>Phylogenomic resolution of chytrid fungi.</title>
        <authorList>
            <person name="Stajich J.E."/>
            <person name="Amses K."/>
            <person name="Simmons R."/>
            <person name="Seto K."/>
            <person name="Myers J."/>
            <person name="Bonds A."/>
            <person name="Quandt C.A."/>
            <person name="Barry K."/>
            <person name="Liu P."/>
            <person name="Grigoriev I."/>
            <person name="Longcore J.E."/>
            <person name="James T.Y."/>
        </authorList>
    </citation>
    <scope>NUCLEOTIDE SEQUENCE</scope>
    <source>
        <strain evidence="7">PLAUS21</strain>
    </source>
</reference>
<evidence type="ECO:0000313" key="8">
    <source>
        <dbReference type="Proteomes" id="UP001210925"/>
    </source>
</evidence>
<evidence type="ECO:0000256" key="2">
    <source>
        <dbReference type="ARBA" id="ARBA00022801"/>
    </source>
</evidence>
<accession>A0AAD5UJV5</accession>
<dbReference type="SUPFAM" id="SSF51445">
    <property type="entry name" value="(Trans)glycosidases"/>
    <property type="match status" value="1"/>
</dbReference>
<feature type="transmembrane region" description="Helical" evidence="5">
    <location>
        <begin position="12"/>
        <end position="33"/>
    </location>
</feature>
<organism evidence="7 8">
    <name type="scientific">Boothiomyces macroporosus</name>
    <dbReference type="NCBI Taxonomy" id="261099"/>
    <lineage>
        <taxon>Eukaryota</taxon>
        <taxon>Fungi</taxon>
        <taxon>Fungi incertae sedis</taxon>
        <taxon>Chytridiomycota</taxon>
        <taxon>Chytridiomycota incertae sedis</taxon>
        <taxon>Chytridiomycetes</taxon>
        <taxon>Rhizophydiales</taxon>
        <taxon>Terramycetaceae</taxon>
        <taxon>Boothiomyces</taxon>
    </lineage>
</organism>
<comment type="similarity">
    <text evidence="1 4">Belongs to the glycosyl hydrolase 26 family.</text>
</comment>
<dbReference type="InterPro" id="IPR017853">
    <property type="entry name" value="GH"/>
</dbReference>
<keyword evidence="5" id="KW-1133">Transmembrane helix</keyword>
<name>A0AAD5UJV5_9FUNG</name>
<comment type="caution">
    <text evidence="7">The sequence shown here is derived from an EMBL/GenBank/DDBJ whole genome shotgun (WGS) entry which is preliminary data.</text>
</comment>
<dbReference type="GO" id="GO:0016985">
    <property type="term" value="F:mannan endo-1,4-beta-mannosidase activity"/>
    <property type="evidence" value="ECO:0007669"/>
    <property type="project" value="InterPro"/>
</dbReference>
<dbReference type="GO" id="GO:0006080">
    <property type="term" value="P:substituted mannan metabolic process"/>
    <property type="evidence" value="ECO:0007669"/>
    <property type="project" value="InterPro"/>
</dbReference>
<dbReference type="Gene3D" id="3.20.20.80">
    <property type="entry name" value="Glycosidases"/>
    <property type="match status" value="1"/>
</dbReference>
<dbReference type="PANTHER" id="PTHR40079">
    <property type="entry name" value="MANNAN ENDO-1,4-BETA-MANNOSIDASE E-RELATED"/>
    <property type="match status" value="1"/>
</dbReference>
<keyword evidence="5" id="KW-0472">Membrane</keyword>
<dbReference type="InterPro" id="IPR000805">
    <property type="entry name" value="Glyco_hydro_26"/>
</dbReference>
<sequence>MGKAYRRCCNIVFYFKATFAFFISIYAMAYQVYMVHIPIRPLDPVYMPPINSKDSQMCFHDTTAGRARLEPPADKFIFGFSLDWAIDHPQALRDRLGGPAVPLINTFVKINNSGYEENIIEWQAQLMQEQGGMLEITLQPTVRADELEFDILQKYAKFMRKINSKYGVAVLLRFMHEMNGNWMAYGFQPVEQKKTWITLTKLIREQTNMTAMVWSPNSGFGYPFGVSGFPPKGSEGFKMLDTNNDGQITVLDDPYMPFYPGDEWVDWVGISIYNYYRHSHTTHQTAAVPDFVFYDPNAVATLRSDKNHLNFYDRFVVKTGKPFILSETGSAFAYNAPDSRPLIKNDLSLPLIDQEVQIKESWWRAIFWISILDKDKKKLPKLKAAVWFEEMKEENSYDWDQYGPVNIIRDYRITFNSTVKDRFVKDLYDIGDRLLYAGKLRFTCNGTIIY</sequence>
<dbReference type="PANTHER" id="PTHR40079:SF4">
    <property type="entry name" value="GH26 DOMAIN-CONTAINING PROTEIN-RELATED"/>
    <property type="match status" value="1"/>
</dbReference>
<evidence type="ECO:0000259" key="6">
    <source>
        <dbReference type="PROSITE" id="PS51764"/>
    </source>
</evidence>
<evidence type="ECO:0000256" key="5">
    <source>
        <dbReference type="SAM" id="Phobius"/>
    </source>
</evidence>
<dbReference type="AlphaFoldDB" id="A0AAD5UJV5"/>
<dbReference type="InterPro" id="IPR022790">
    <property type="entry name" value="GH26_dom"/>
</dbReference>
<keyword evidence="8" id="KW-1185">Reference proteome</keyword>
<feature type="domain" description="GH26" evidence="6">
    <location>
        <begin position="60"/>
        <end position="423"/>
    </location>
</feature>
<dbReference type="PROSITE" id="PS51764">
    <property type="entry name" value="GH26"/>
    <property type="match status" value="1"/>
</dbReference>
<evidence type="ECO:0000256" key="3">
    <source>
        <dbReference type="ARBA" id="ARBA00023295"/>
    </source>
</evidence>
<feature type="active site" description="Proton donor" evidence="4">
    <location>
        <position position="177"/>
    </location>
</feature>
<keyword evidence="5" id="KW-0812">Transmembrane</keyword>
<dbReference type="Proteomes" id="UP001210925">
    <property type="component" value="Unassembled WGS sequence"/>
</dbReference>
<dbReference type="Pfam" id="PF02156">
    <property type="entry name" value="Glyco_hydro_26"/>
    <property type="match status" value="1"/>
</dbReference>
<gene>
    <name evidence="7" type="ORF">HK103_005162</name>
</gene>
<evidence type="ECO:0000313" key="7">
    <source>
        <dbReference type="EMBL" id="KAJ3256788.1"/>
    </source>
</evidence>
<protein>
    <recommendedName>
        <fullName evidence="6">GH26 domain-containing protein</fullName>
    </recommendedName>
</protein>
<evidence type="ECO:0000256" key="4">
    <source>
        <dbReference type="PROSITE-ProRule" id="PRU01100"/>
    </source>
</evidence>
<feature type="active site" description="Nucleophile" evidence="4">
    <location>
        <position position="327"/>
    </location>
</feature>
<evidence type="ECO:0000256" key="1">
    <source>
        <dbReference type="ARBA" id="ARBA00007754"/>
    </source>
</evidence>